<dbReference type="eggNOG" id="ENOG502QQCV">
    <property type="taxonomic scope" value="Eukaryota"/>
</dbReference>
<dbReference type="GO" id="GO:0008270">
    <property type="term" value="F:zinc ion binding"/>
    <property type="evidence" value="ECO:0007669"/>
    <property type="project" value="InterPro"/>
</dbReference>
<dbReference type="SUPFAM" id="SSF57701">
    <property type="entry name" value="Zn2/Cys6 DNA-binding domain"/>
    <property type="match status" value="1"/>
</dbReference>
<comment type="similarity">
    <text evidence="13">Belongs to the OAF3 family.</text>
</comment>
<evidence type="ECO:0000256" key="10">
    <source>
        <dbReference type="ARBA" id="ARBA00023163"/>
    </source>
</evidence>
<dbReference type="InterPro" id="IPR001138">
    <property type="entry name" value="Zn2Cys6_DnaBD"/>
</dbReference>
<evidence type="ECO:0000256" key="8">
    <source>
        <dbReference type="ARBA" id="ARBA00023125"/>
    </source>
</evidence>
<feature type="domain" description="Zn(2)-C6 fungal-type" evidence="15">
    <location>
        <begin position="17"/>
        <end position="48"/>
    </location>
</feature>
<dbReference type="InterPro" id="IPR050675">
    <property type="entry name" value="OAF3"/>
</dbReference>
<evidence type="ECO:0000256" key="14">
    <source>
        <dbReference type="ARBA" id="ARBA00040584"/>
    </source>
</evidence>
<dbReference type="RefSeq" id="XP_003958225.1">
    <property type="nucleotide sequence ID" value="XM_003958176.1"/>
</dbReference>
<dbReference type="PROSITE" id="PS00463">
    <property type="entry name" value="ZN2_CY6_FUNGAL_1"/>
    <property type="match status" value="1"/>
</dbReference>
<evidence type="ECO:0000256" key="6">
    <source>
        <dbReference type="ARBA" id="ARBA00022833"/>
    </source>
</evidence>
<dbReference type="STRING" id="1071382.H2AXJ0"/>
<dbReference type="HOGENOM" id="CLU_018684_0_0_1"/>
<dbReference type="KEGG" id="kaf:KAFR_0G00570"/>
<dbReference type="PANTHER" id="PTHR31069:SF33">
    <property type="entry name" value="OLEATE ACTIVATED TRANSCRIPTION FACTOR 3"/>
    <property type="match status" value="1"/>
</dbReference>
<evidence type="ECO:0000256" key="9">
    <source>
        <dbReference type="ARBA" id="ARBA00023128"/>
    </source>
</evidence>
<dbReference type="Proteomes" id="UP000005220">
    <property type="component" value="Chromosome 7"/>
</dbReference>
<evidence type="ECO:0000256" key="1">
    <source>
        <dbReference type="ARBA" id="ARBA00004173"/>
    </source>
</evidence>
<dbReference type="GO" id="GO:0000978">
    <property type="term" value="F:RNA polymerase II cis-regulatory region sequence-specific DNA binding"/>
    <property type="evidence" value="ECO:0007669"/>
    <property type="project" value="TreeGrafter"/>
</dbReference>
<dbReference type="GO" id="GO:0005634">
    <property type="term" value="C:nucleus"/>
    <property type="evidence" value="ECO:0007669"/>
    <property type="project" value="TreeGrafter"/>
</dbReference>
<comment type="function">
    <text evidence="12">Transcriptional inhibitor with a significantly increased number of target genes in response to oleate.</text>
</comment>
<dbReference type="Gene3D" id="4.10.240.10">
    <property type="entry name" value="Zn(2)-C6 fungal-type DNA-binding domain"/>
    <property type="match status" value="1"/>
</dbReference>
<gene>
    <name evidence="16" type="primary">KAFR0G00570</name>
    <name evidence="16" type="ORF">KAFR_0G00570</name>
</gene>
<dbReference type="InParanoid" id="H2AXJ0"/>
<keyword evidence="9" id="KW-0496">Mitochondrion</keyword>
<keyword evidence="3" id="KW-0963">Cytoplasm</keyword>
<keyword evidence="4" id="KW-0678">Repressor</keyword>
<dbReference type="GO" id="GO:0071400">
    <property type="term" value="P:cellular response to oleic acid"/>
    <property type="evidence" value="ECO:0007669"/>
    <property type="project" value="EnsemblFungi"/>
</dbReference>
<accession>H2AXJ0</accession>
<keyword evidence="10" id="KW-0804">Transcription</keyword>
<evidence type="ECO:0000256" key="2">
    <source>
        <dbReference type="ARBA" id="ARBA00004496"/>
    </source>
</evidence>
<dbReference type="GO" id="GO:0045944">
    <property type="term" value="P:positive regulation of transcription by RNA polymerase II"/>
    <property type="evidence" value="ECO:0007669"/>
    <property type="project" value="TreeGrafter"/>
</dbReference>
<keyword evidence="8" id="KW-0238">DNA-binding</keyword>
<organism evidence="16 17">
    <name type="scientific">Kazachstania africana (strain ATCC 22294 / BCRC 22015 / CBS 2517 / CECT 1963 / NBRC 1671 / NRRL Y-8276)</name>
    <name type="common">Yeast</name>
    <name type="synonym">Kluyveromyces africanus</name>
    <dbReference type="NCBI Taxonomy" id="1071382"/>
    <lineage>
        <taxon>Eukaryota</taxon>
        <taxon>Fungi</taxon>
        <taxon>Dikarya</taxon>
        <taxon>Ascomycota</taxon>
        <taxon>Saccharomycotina</taxon>
        <taxon>Saccharomycetes</taxon>
        <taxon>Saccharomycetales</taxon>
        <taxon>Saccharomycetaceae</taxon>
        <taxon>Kazachstania</taxon>
    </lineage>
</organism>
<evidence type="ECO:0000256" key="3">
    <source>
        <dbReference type="ARBA" id="ARBA00022490"/>
    </source>
</evidence>
<proteinExistence type="inferred from homology"/>
<dbReference type="FunCoup" id="H2AXJ0">
    <property type="interactions" value="220"/>
</dbReference>
<protein>
    <recommendedName>
        <fullName evidence="14">Oleate activated transcription factor 3</fullName>
    </recommendedName>
</protein>
<dbReference type="OrthoDB" id="2406834at2759"/>
<dbReference type="GeneID" id="13884581"/>
<dbReference type="CDD" id="cd00067">
    <property type="entry name" value="GAL4"/>
    <property type="match status" value="1"/>
</dbReference>
<dbReference type="EMBL" id="HE650827">
    <property type="protein sequence ID" value="CCF59090.1"/>
    <property type="molecule type" value="Genomic_DNA"/>
</dbReference>
<dbReference type="GO" id="GO:0005739">
    <property type="term" value="C:mitochondrion"/>
    <property type="evidence" value="ECO:0007669"/>
    <property type="project" value="UniProtKB-SubCell"/>
</dbReference>
<evidence type="ECO:0000256" key="4">
    <source>
        <dbReference type="ARBA" id="ARBA00022491"/>
    </source>
</evidence>
<dbReference type="InterPro" id="IPR036864">
    <property type="entry name" value="Zn2-C6_fun-type_DNA-bd_sf"/>
</dbReference>
<dbReference type="SMART" id="SM00066">
    <property type="entry name" value="GAL4"/>
    <property type="match status" value="1"/>
</dbReference>
<dbReference type="AlphaFoldDB" id="H2AXJ0"/>
<evidence type="ECO:0000313" key="17">
    <source>
        <dbReference type="Proteomes" id="UP000005220"/>
    </source>
</evidence>
<dbReference type="GO" id="GO:0000981">
    <property type="term" value="F:DNA-binding transcription factor activity, RNA polymerase II-specific"/>
    <property type="evidence" value="ECO:0007669"/>
    <property type="project" value="InterPro"/>
</dbReference>
<name>H2AXJ0_KAZAF</name>
<keyword evidence="7" id="KW-0805">Transcription regulation</keyword>
<reference evidence="16 17" key="1">
    <citation type="journal article" date="2011" name="Proc. Natl. Acad. Sci. U.S.A.">
        <title>Evolutionary erosion of yeast sex chromosomes by mating-type switching accidents.</title>
        <authorList>
            <person name="Gordon J.L."/>
            <person name="Armisen D."/>
            <person name="Proux-Wera E."/>
            <person name="Oheigeartaigh S.S."/>
            <person name="Byrne K.P."/>
            <person name="Wolfe K.H."/>
        </authorList>
    </citation>
    <scope>NUCLEOTIDE SEQUENCE [LARGE SCALE GENOMIC DNA]</scope>
    <source>
        <strain evidence="17">ATCC 22294 / BCRC 22015 / CBS 2517 / CECT 1963 / NBRC 1671 / NRRL Y-8276</strain>
    </source>
</reference>
<evidence type="ECO:0000256" key="5">
    <source>
        <dbReference type="ARBA" id="ARBA00022723"/>
    </source>
</evidence>
<evidence type="ECO:0000256" key="11">
    <source>
        <dbReference type="ARBA" id="ARBA00023242"/>
    </source>
</evidence>
<evidence type="ECO:0000256" key="12">
    <source>
        <dbReference type="ARBA" id="ARBA00037679"/>
    </source>
</evidence>
<dbReference type="PANTHER" id="PTHR31069">
    <property type="entry name" value="OLEATE-ACTIVATED TRANSCRIPTION FACTOR 1-RELATED"/>
    <property type="match status" value="1"/>
</dbReference>
<evidence type="ECO:0000256" key="13">
    <source>
        <dbReference type="ARBA" id="ARBA00038234"/>
    </source>
</evidence>
<evidence type="ECO:0000259" key="15">
    <source>
        <dbReference type="PROSITE" id="PS50048"/>
    </source>
</evidence>
<evidence type="ECO:0000256" key="7">
    <source>
        <dbReference type="ARBA" id="ARBA00023015"/>
    </source>
</evidence>
<keyword evidence="11" id="KW-0539">Nucleus</keyword>
<keyword evidence="5" id="KW-0479">Metal-binding</keyword>
<dbReference type="Pfam" id="PF00172">
    <property type="entry name" value="Zn_clus"/>
    <property type="match status" value="1"/>
</dbReference>
<keyword evidence="17" id="KW-1185">Reference proteome</keyword>
<comment type="subcellular location">
    <subcellularLocation>
        <location evidence="2">Cytoplasm</location>
    </subcellularLocation>
    <subcellularLocation>
        <location evidence="1">Mitochondrion</location>
    </subcellularLocation>
</comment>
<evidence type="ECO:0000313" key="16">
    <source>
        <dbReference type="EMBL" id="CCF59090.1"/>
    </source>
</evidence>
<sequence length="862" mass="100512">MKTATGLARRRKRGTVVCTNCRKRKSRCDRQLPCNTCMRLGNSETCEYENKLNPNTSSIRVSFAPKIERVKKQDKFIPSTLFGSSSKYVKVSDSVVQPAPSKDFYHDIPEYINLIPSGDYIETKRSAISQFCLFMDTSAEHRDPYLKAMVRFRSIAITKSMKKLGVPLHKNEKRSTNGLPRSFLPLFTFDADDMERVAHDDSLDEQTKHYYKFHKSLFDKFAEYRENDSVKFTEKNFQPRLFIPNDELFLEEVLPFFDTHISNLCPIFDIRSLRTEITAMYTRLKSNPDLSVKVFDHIVYCIVLLITVLVQLSITFSRDLKVINSDFAKEILAIDTSKYIAIVNHYIYQSKSFRKCTLLQLQLMILLRFYNWCAPEDGDGNEAQHSRILMGTIIACCKELGIDWKVLNSEQFFFDISNGTRPSIKVMGKNEYVELYRLIWGFVLSWDRKMGFVNGQECYIGKSLLYSPKKLVPGSWHLKMVQLDHIMLQINNLINDTPSNVNKTELMKLLETLKVEFLNLKNLSRPEDSALNFEFEWTLDLFSLSILHAMMISYEYSMHHVKFHETMQLLWDHILHLAQKCYLYINEVEEAVSPHPFMRFYTNRIVELVNSKLCVLVPAFILRLYRFEKMNFNSRNLMTRFLFDVSSMCFNEFGAVYFRCFKRMFAAKITYKFLNRPEDKDPWDIILKFLDYEFRNGKGDLDSEKNLKTKLKDLIPEIFKVSKIKASSATVKDLTQIWNSQICPIEQYDSQFELNLHEDTVNQFLGIKKYHETFNIFTSFYDHASSQLASDTDNVNTHTTNSMEQIDTNKTVPIPSQILSSESTSISGHLSPDQELEDGSGSFTNLNLLEEIFDPLDFMSYF</sequence>
<dbReference type="PROSITE" id="PS50048">
    <property type="entry name" value="ZN2_CY6_FUNGAL_2"/>
    <property type="match status" value="1"/>
</dbReference>
<dbReference type="GO" id="GO:0000122">
    <property type="term" value="P:negative regulation of transcription by RNA polymerase II"/>
    <property type="evidence" value="ECO:0007669"/>
    <property type="project" value="EnsemblFungi"/>
</dbReference>
<keyword evidence="6" id="KW-0862">Zinc</keyword>